<dbReference type="OrthoDB" id="10579301at2759"/>
<gene>
    <name evidence="2" type="ORF">SNEC2469_LOCUS9425</name>
</gene>
<dbReference type="AlphaFoldDB" id="A0A812PU08"/>
<proteinExistence type="predicted"/>
<dbReference type="Proteomes" id="UP000601435">
    <property type="component" value="Unassembled WGS sequence"/>
</dbReference>
<feature type="non-terminal residue" evidence="2">
    <location>
        <position position="1"/>
    </location>
</feature>
<feature type="region of interest" description="Disordered" evidence="1">
    <location>
        <begin position="1"/>
        <end position="140"/>
    </location>
</feature>
<name>A0A812PU08_9DINO</name>
<accession>A0A812PU08</accession>
<evidence type="ECO:0000256" key="1">
    <source>
        <dbReference type="SAM" id="MobiDB-lite"/>
    </source>
</evidence>
<reference evidence="2" key="1">
    <citation type="submission" date="2021-02" db="EMBL/GenBank/DDBJ databases">
        <authorList>
            <person name="Dougan E. K."/>
            <person name="Rhodes N."/>
            <person name="Thang M."/>
            <person name="Chan C."/>
        </authorList>
    </citation>
    <scope>NUCLEOTIDE SEQUENCE</scope>
</reference>
<feature type="compositionally biased region" description="Basic and acidic residues" evidence="1">
    <location>
        <begin position="13"/>
        <end position="39"/>
    </location>
</feature>
<feature type="compositionally biased region" description="Basic and acidic residues" evidence="1">
    <location>
        <begin position="66"/>
        <end position="88"/>
    </location>
</feature>
<dbReference type="EMBL" id="CAJNJA010015255">
    <property type="protein sequence ID" value="CAE7358720.1"/>
    <property type="molecule type" value="Genomic_DNA"/>
</dbReference>
<keyword evidence="3" id="KW-1185">Reference proteome</keyword>
<evidence type="ECO:0000313" key="2">
    <source>
        <dbReference type="EMBL" id="CAE7358720.1"/>
    </source>
</evidence>
<organism evidence="2 3">
    <name type="scientific">Symbiodinium necroappetens</name>
    <dbReference type="NCBI Taxonomy" id="1628268"/>
    <lineage>
        <taxon>Eukaryota</taxon>
        <taxon>Sar</taxon>
        <taxon>Alveolata</taxon>
        <taxon>Dinophyceae</taxon>
        <taxon>Suessiales</taxon>
        <taxon>Symbiodiniaceae</taxon>
        <taxon>Symbiodinium</taxon>
    </lineage>
</organism>
<feature type="compositionally biased region" description="Basic and acidic residues" evidence="1">
    <location>
        <begin position="102"/>
        <end position="124"/>
    </location>
</feature>
<sequence length="192" mass="21681">VLLHNGKLALRSSSDEEFKQRKEKEKEEKEKNAQAQKDRLAKKKAAAKAAKKSKSRPTTPAEPEEKEEKKEEAADKDAAKTEEGEPDFRTLPSVGTWFTGLHPEEEVKKDEEKAKEGEKQKDEKANEDEEIYKSWWPPPDCETAAEVVKPGQWNLLTLVVRCGSSSQPEHRFAKAYLNGEVAFHAKSHAALE</sequence>
<feature type="non-terminal residue" evidence="2">
    <location>
        <position position="192"/>
    </location>
</feature>
<comment type="caution">
    <text evidence="2">The sequence shown here is derived from an EMBL/GenBank/DDBJ whole genome shotgun (WGS) entry which is preliminary data.</text>
</comment>
<evidence type="ECO:0000313" key="3">
    <source>
        <dbReference type="Proteomes" id="UP000601435"/>
    </source>
</evidence>
<feature type="compositionally biased region" description="Basic residues" evidence="1">
    <location>
        <begin position="40"/>
        <end position="55"/>
    </location>
</feature>
<protein>
    <submittedName>
        <fullName evidence="2">Uncharacterized protein</fullName>
    </submittedName>
</protein>